<dbReference type="Proteomes" id="UP000008805">
    <property type="component" value="Chromosome"/>
</dbReference>
<dbReference type="EMBL" id="FP929047">
    <property type="protein sequence ID" value="CBL04253.1"/>
    <property type="molecule type" value="Genomic_DNA"/>
</dbReference>
<evidence type="ECO:0000313" key="2">
    <source>
        <dbReference type="Proteomes" id="UP000008805"/>
    </source>
</evidence>
<keyword evidence="2" id="KW-1185">Reference proteome</keyword>
<organism evidence="1 2">
    <name type="scientific">Gordonibacter pamelaeae 7-10-1-b</name>
    <dbReference type="NCBI Taxonomy" id="657308"/>
    <lineage>
        <taxon>Bacteria</taxon>
        <taxon>Bacillati</taxon>
        <taxon>Actinomycetota</taxon>
        <taxon>Coriobacteriia</taxon>
        <taxon>Eggerthellales</taxon>
        <taxon>Eggerthellaceae</taxon>
        <taxon>Gordonibacter</taxon>
    </lineage>
</organism>
<accession>D6E956</accession>
<dbReference type="KEGG" id="gpa:GPA_18030"/>
<dbReference type="AlphaFoldDB" id="D6E956"/>
<name>D6E956_9ACTN</name>
<gene>
    <name evidence="1" type="ORF">GPA_18030</name>
</gene>
<reference evidence="1 2" key="1">
    <citation type="submission" date="2010-03" db="EMBL/GenBank/DDBJ databases">
        <title>The genome sequence of Gordonibacter pamelaeae 7-10-1-bT.</title>
        <authorList>
            <consortium name="metaHIT consortium -- http://www.metahit.eu/"/>
            <person name="Pajon A."/>
            <person name="Turner K."/>
            <person name="Parkhill J."/>
            <person name="Timmis K."/>
            <person name="Oxley A."/>
            <person name="Wurdemann D."/>
        </authorList>
    </citation>
    <scope>NUCLEOTIDE SEQUENCE [LARGE SCALE GENOMIC DNA]</scope>
    <source>
        <strain evidence="2">7-10-1-b</strain>
    </source>
</reference>
<reference evidence="1 2" key="2">
    <citation type="submission" date="2010-03" db="EMBL/GenBank/DDBJ databases">
        <authorList>
            <person name="Pajon A."/>
        </authorList>
    </citation>
    <scope>NUCLEOTIDE SEQUENCE [LARGE SCALE GENOMIC DNA]</scope>
    <source>
        <strain evidence="2">7-10-1-b</strain>
    </source>
</reference>
<proteinExistence type="predicted"/>
<protein>
    <submittedName>
        <fullName evidence="1">Uncharacterized protein</fullName>
    </submittedName>
</protein>
<sequence>MGLRVGEHLNIDKVNADDFDLLAKELRQPAWQAADERARLRHELPDALRRAAEQAVCSGFGEEADALADRILFGAKVRMKAFG</sequence>
<evidence type="ECO:0000313" key="1">
    <source>
        <dbReference type="EMBL" id="CBL04253.1"/>
    </source>
</evidence>
<dbReference type="HOGENOM" id="CLU_2537819_0_0_11"/>